<comment type="caution">
    <text evidence="2">The sequence shown here is derived from an EMBL/GenBank/DDBJ whole genome shotgun (WGS) entry which is preliminary data.</text>
</comment>
<dbReference type="EMBL" id="MHLB01000058">
    <property type="protein sequence ID" value="OGZ00675.1"/>
    <property type="molecule type" value="Genomic_DNA"/>
</dbReference>
<evidence type="ECO:0000313" key="2">
    <source>
        <dbReference type="EMBL" id="OGZ00675.1"/>
    </source>
</evidence>
<sequence length="93" mass="10457">MNQVHSHKVGLVFGGLLAIWHAIWALMVLIGIAKPFLDWIFGLHFLNIQYGINPFAFGNALMLVVVTGIIGYLMGYVLGWLWNLAHRTAHTQQ</sequence>
<feature type="transmembrane region" description="Helical" evidence="1">
    <location>
        <begin position="12"/>
        <end position="37"/>
    </location>
</feature>
<dbReference type="AlphaFoldDB" id="A0A1G2CH07"/>
<protein>
    <recommendedName>
        <fullName evidence="4">DUF2062 domain-containing protein</fullName>
    </recommendedName>
</protein>
<evidence type="ECO:0000313" key="3">
    <source>
        <dbReference type="Proteomes" id="UP000178348"/>
    </source>
</evidence>
<proteinExistence type="predicted"/>
<organism evidence="2 3">
    <name type="scientific">Candidatus Liptonbacteria bacterium RIFCSPLOWO2_01_FULL_53_13</name>
    <dbReference type="NCBI Taxonomy" id="1798651"/>
    <lineage>
        <taxon>Bacteria</taxon>
        <taxon>Candidatus Liptoniibacteriota</taxon>
    </lineage>
</organism>
<accession>A0A1G2CH07</accession>
<name>A0A1G2CH07_9BACT</name>
<keyword evidence="1" id="KW-0812">Transmembrane</keyword>
<evidence type="ECO:0008006" key="4">
    <source>
        <dbReference type="Google" id="ProtNLM"/>
    </source>
</evidence>
<feature type="transmembrane region" description="Helical" evidence="1">
    <location>
        <begin position="57"/>
        <end position="82"/>
    </location>
</feature>
<dbReference type="Proteomes" id="UP000178348">
    <property type="component" value="Unassembled WGS sequence"/>
</dbReference>
<evidence type="ECO:0000256" key="1">
    <source>
        <dbReference type="SAM" id="Phobius"/>
    </source>
</evidence>
<reference evidence="2 3" key="1">
    <citation type="journal article" date="2016" name="Nat. Commun.">
        <title>Thousands of microbial genomes shed light on interconnected biogeochemical processes in an aquifer system.</title>
        <authorList>
            <person name="Anantharaman K."/>
            <person name="Brown C.T."/>
            <person name="Hug L.A."/>
            <person name="Sharon I."/>
            <person name="Castelle C.J."/>
            <person name="Probst A.J."/>
            <person name="Thomas B.C."/>
            <person name="Singh A."/>
            <person name="Wilkins M.J."/>
            <person name="Karaoz U."/>
            <person name="Brodie E.L."/>
            <person name="Williams K.H."/>
            <person name="Hubbard S.S."/>
            <person name="Banfield J.F."/>
        </authorList>
    </citation>
    <scope>NUCLEOTIDE SEQUENCE [LARGE SCALE GENOMIC DNA]</scope>
</reference>
<gene>
    <name evidence="2" type="ORF">A2946_01930</name>
</gene>
<keyword evidence="1" id="KW-0472">Membrane</keyword>
<keyword evidence="1" id="KW-1133">Transmembrane helix</keyword>